<sequence length="562" mass="62074">MASALLSINSTDHQNMLDMLILMNLELPPSPDPVNKSNNSLSDSVIYYDDIAELIEEMERAAVGYTSQTPAFESESGSSPMAFEDIDESMDHDFTIFEAETDLATIVSRESLQRVMGEDTISSSTPSSINGSQARGPKSRYVGVDRQSLSLVVKTESLHLVGATWSCSQVVRPNGAVCGVWKHRLPNPAPVGAPAIFGMNHEQLFRPDWSAGLRGNQPFVCAAVKAVRKIKDTFALCRAIMPSKFNYQSYMNLAKSPVTVYVLFVLYYYLNLCCEALKFMYVLQREVARRTGKGGTWLWDGRVLPPEHLEIVRVPPRCSAGWGDTREVESAGRDSDTRTYATWRIGSALKEKNGGWKGPDHGAGHRGRRRVIMRARRAAGTSRHCCSDARAAALDLTPGADHLLVLVDLDRRGGITNRLRAGLEVWRSGTRRWVEGSLRVEHGCTHNGDQWACRAGVYALCCCVGGRVELCAWVRAGLRLLAQFANVGQEWGVSLTCGLDPPFPRPEIRHSTLIPAGGLILKAKQWFMHADRLYSRASYAHHRASSVIGCSSQYKNPTCISI</sequence>
<organism evidence="2 4">
    <name type="scientific">Athelia psychrophila</name>
    <dbReference type="NCBI Taxonomy" id="1759441"/>
    <lineage>
        <taxon>Eukaryota</taxon>
        <taxon>Fungi</taxon>
        <taxon>Dikarya</taxon>
        <taxon>Basidiomycota</taxon>
        <taxon>Agaricomycotina</taxon>
        <taxon>Agaricomycetes</taxon>
        <taxon>Agaricomycetidae</taxon>
        <taxon>Atheliales</taxon>
        <taxon>Atheliaceae</taxon>
        <taxon>Athelia</taxon>
    </lineage>
</organism>
<evidence type="ECO:0000256" key="1">
    <source>
        <dbReference type="SAM" id="MobiDB-lite"/>
    </source>
</evidence>
<name>A0A166K1Z1_9AGAM</name>
<feature type="compositionally biased region" description="Low complexity" evidence="1">
    <location>
        <begin position="120"/>
        <end position="129"/>
    </location>
</feature>
<dbReference type="AlphaFoldDB" id="A0A166K1Z1"/>
<evidence type="ECO:0000313" key="4">
    <source>
        <dbReference type="Proteomes" id="UP000076532"/>
    </source>
</evidence>
<feature type="region of interest" description="Disordered" evidence="1">
    <location>
        <begin position="118"/>
        <end position="139"/>
    </location>
</feature>
<evidence type="ECO:0000313" key="3">
    <source>
        <dbReference type="EMBL" id="KZP21444.1"/>
    </source>
</evidence>
<proteinExistence type="predicted"/>
<dbReference type="EMBL" id="KV417547">
    <property type="protein sequence ID" value="KZP21439.1"/>
    <property type="molecule type" value="Genomic_DNA"/>
</dbReference>
<dbReference type="EMBL" id="KV417547">
    <property type="protein sequence ID" value="KZP21444.1"/>
    <property type="molecule type" value="Genomic_DNA"/>
</dbReference>
<gene>
    <name evidence="2" type="ORF">FIBSPDRAFT_891145</name>
    <name evidence="3" type="ORF">FIBSPDRAFT_891149</name>
</gene>
<accession>A0A166K1Z1</accession>
<evidence type="ECO:0000313" key="2">
    <source>
        <dbReference type="EMBL" id="KZP21439.1"/>
    </source>
</evidence>
<protein>
    <submittedName>
        <fullName evidence="2">Uncharacterized protein</fullName>
    </submittedName>
</protein>
<keyword evidence="4" id="KW-1185">Reference proteome</keyword>
<reference evidence="2 4" key="1">
    <citation type="journal article" date="2016" name="Mol. Biol. Evol.">
        <title>Comparative Genomics of Early-Diverging Mushroom-Forming Fungi Provides Insights into the Origins of Lignocellulose Decay Capabilities.</title>
        <authorList>
            <person name="Nagy L.G."/>
            <person name="Riley R."/>
            <person name="Tritt A."/>
            <person name="Adam C."/>
            <person name="Daum C."/>
            <person name="Floudas D."/>
            <person name="Sun H."/>
            <person name="Yadav J.S."/>
            <person name="Pangilinan J."/>
            <person name="Larsson K.H."/>
            <person name="Matsuura K."/>
            <person name="Barry K."/>
            <person name="Labutti K."/>
            <person name="Kuo R."/>
            <person name="Ohm R.A."/>
            <person name="Bhattacharya S.S."/>
            <person name="Shirouzu T."/>
            <person name="Yoshinaga Y."/>
            <person name="Martin F.M."/>
            <person name="Grigoriev I.V."/>
            <person name="Hibbett D.S."/>
        </authorList>
    </citation>
    <scope>NUCLEOTIDE SEQUENCE [LARGE SCALE GENOMIC DNA]</scope>
    <source>
        <strain evidence="2 4">CBS 109695</strain>
    </source>
</reference>
<dbReference type="Proteomes" id="UP000076532">
    <property type="component" value="Unassembled WGS sequence"/>
</dbReference>